<keyword evidence="12" id="KW-1185">Reference proteome</keyword>
<comment type="subcellular location">
    <subcellularLocation>
        <location evidence="1">Cytoplasm</location>
    </subcellularLocation>
</comment>
<comment type="similarity">
    <text evidence="2">Belongs to the DNA polymerase type-C family. DnaE subfamily.</text>
</comment>
<dbReference type="InterPro" id="IPR029460">
    <property type="entry name" value="DNAPol_HHH"/>
</dbReference>
<evidence type="ECO:0000256" key="3">
    <source>
        <dbReference type="ARBA" id="ARBA00012417"/>
    </source>
</evidence>
<dbReference type="Gene3D" id="3.20.20.140">
    <property type="entry name" value="Metal-dependent hydrolases"/>
    <property type="match status" value="1"/>
</dbReference>
<dbReference type="Proteomes" id="UP000002200">
    <property type="component" value="Chromosome"/>
</dbReference>
<evidence type="ECO:0000256" key="2">
    <source>
        <dbReference type="ARBA" id="ARBA00009496"/>
    </source>
</evidence>
<name>Q83G24_TROWT</name>
<dbReference type="InterPro" id="IPR004805">
    <property type="entry name" value="DnaE2/DnaE/PolC"/>
</dbReference>
<dbReference type="CDD" id="cd04485">
    <property type="entry name" value="DnaE_OBF"/>
    <property type="match status" value="1"/>
</dbReference>
<dbReference type="PANTHER" id="PTHR32294">
    <property type="entry name" value="DNA POLYMERASE III SUBUNIT ALPHA"/>
    <property type="match status" value="1"/>
</dbReference>
<dbReference type="InterPro" id="IPR003141">
    <property type="entry name" value="Pol/His_phosphatase_N"/>
</dbReference>
<sequence>MRDYMSFVHLHVHTDYSMLDGAARTEDLMRKAAEDKMPAIAITDHGNTFGAFDFWKTAKTYDINPIIGMEAYLTPGTNRKEKVRKFFASGGPDDVSAGGAYTHLTLLSQNNEGMHNLFKLSSLASIEGYYFKPRIDIELLNQYSNGLIATTGCPSGEIQTRLRLGQYSEARQAAAQMRDIFGPENYYCEVMDHNLEIEKAVMPDLLRLAGDLGLPLLATNDLHYVNSEDSASHAALLCVQSGSTINDPNRFKFDSDEFYLKSSSEMRILFEDLPEACDNTLLVAERCHINFDTQRSFMPRFSVPEGETENSWFASEVKRGIASRYPNGPSRRVIEQAEYEIRVVQEAGYAGYFLIVADFINWAKLNGIRVGPGRGSGAASMAAYAMRITDLDPLEHGLIFERFLNPARISMPDFDIDFDERRRGEVIDYVTKKYGSDHVAQIVTFATIKAKQALKDSARVLSYPYSFGERLTKAMPPAVMGREIPLRAIFDTTHSRHREASEVRQMIESDYEMQQIFNTAKGLENLKRQWAVHAAGVIMSDAPIIDIIPIMKRESDGHIVTQFDYASCESLGLVKMDFLGLRNLTIIDDALANIRQNKNTKVDLENLPLDDPEVYKLLRRADTLGVFQLDSGPIRQLLELMQPDSFDDISAAIALYRPGPMGARSHTNYALRKNRKQEIDHIHPELTKDLSVLLSSTYGLIVYQEQVIGIAQKLAGFTLEEADVLRWAMGKKKKDELDRQYNKFANGMRKAGYSDGATEALWNVLLPFSDYAFNKAHATAYGLISYWTAYLKAHYPTEYMAALLTSVETSRDKLGLYLQECRHMCIKVLLPDINVSRSGFTPSGENILFGLGAIKNVGANLIDDILEVREDGPFVSLIDFVQRMPHSVLNRRSVMSLIQAGAFDSIHPNRRSLMDIHRSVLENCQANARRSDVSLLDGLLDEYEGFSPPDIPDWDNRERLKYEREMLGMYVSSHPLDGLEDSLLKFRDCSIAECISRKPQDVIRVAGLITSVEHKVARRTGMRYAHAILEDTSGEIQIMLSGQNYNNFSEQLVTDSIVSVTGRISFRDDATTLYCDSIKDVLPVKKEARLRLKCSEGFLTQNVFIALDDVLRKYPGDTPVTMEVIITDNSVVKSKTFELSRCVEISNDLIAEVKGILGIEGISG</sequence>
<keyword evidence="5 11" id="KW-0808">Transferase</keyword>
<dbReference type="SUPFAM" id="SSF89550">
    <property type="entry name" value="PHP domain-like"/>
    <property type="match status" value="1"/>
</dbReference>
<dbReference type="InterPro" id="IPR041931">
    <property type="entry name" value="DNA_pol3_alpha_thumb_dom"/>
</dbReference>
<dbReference type="Gene3D" id="1.10.10.1600">
    <property type="entry name" value="Bacterial DNA polymerase III alpha subunit, thumb domain"/>
    <property type="match status" value="1"/>
</dbReference>
<dbReference type="Pfam" id="PF14579">
    <property type="entry name" value="HHH_6"/>
    <property type="match status" value="1"/>
</dbReference>
<evidence type="ECO:0000256" key="8">
    <source>
        <dbReference type="ARBA" id="ARBA00022932"/>
    </source>
</evidence>
<dbReference type="STRING" id="203267.TWT_510"/>
<dbReference type="HOGENOM" id="CLU_001600_0_0_11"/>
<dbReference type="InterPro" id="IPR040982">
    <property type="entry name" value="DNA_pol3_finger"/>
</dbReference>
<feature type="domain" description="Polymerase/histidinol phosphatase N-terminal" evidence="10">
    <location>
        <begin position="8"/>
        <end position="75"/>
    </location>
</feature>
<dbReference type="KEGG" id="twh:TWT_510"/>
<evidence type="ECO:0000313" key="11">
    <source>
        <dbReference type="EMBL" id="AAO44607.1"/>
    </source>
</evidence>
<dbReference type="NCBIfam" id="TIGR00594">
    <property type="entry name" value="polc"/>
    <property type="match status" value="1"/>
</dbReference>
<protein>
    <recommendedName>
        <fullName evidence="4">DNA polymerase III subunit alpha</fullName>
        <ecNumber evidence="3">2.7.7.7</ecNumber>
    </recommendedName>
</protein>
<evidence type="ECO:0000256" key="5">
    <source>
        <dbReference type="ARBA" id="ARBA00022679"/>
    </source>
</evidence>
<evidence type="ECO:0000259" key="10">
    <source>
        <dbReference type="SMART" id="SM00481"/>
    </source>
</evidence>
<dbReference type="AlphaFoldDB" id="Q83G24"/>
<dbReference type="PANTHER" id="PTHR32294:SF0">
    <property type="entry name" value="DNA POLYMERASE III SUBUNIT ALPHA"/>
    <property type="match status" value="1"/>
</dbReference>
<dbReference type="InterPro" id="IPR004013">
    <property type="entry name" value="PHP_dom"/>
</dbReference>
<dbReference type="Gene3D" id="1.10.150.870">
    <property type="match status" value="1"/>
</dbReference>
<dbReference type="InterPro" id="IPR011708">
    <property type="entry name" value="DNA_pol3_alpha_NTPase_dom"/>
</dbReference>
<evidence type="ECO:0000256" key="7">
    <source>
        <dbReference type="ARBA" id="ARBA00022705"/>
    </source>
</evidence>
<dbReference type="EC" id="2.7.7.7" evidence="3"/>
<dbReference type="InterPro" id="IPR004365">
    <property type="entry name" value="NA-bd_OB_tRNA"/>
</dbReference>
<organism evidence="11 12">
    <name type="scientific">Tropheryma whipplei (strain Twist)</name>
    <name type="common">Whipple's bacillus</name>
    <dbReference type="NCBI Taxonomy" id="203267"/>
    <lineage>
        <taxon>Bacteria</taxon>
        <taxon>Bacillati</taxon>
        <taxon>Actinomycetota</taxon>
        <taxon>Actinomycetes</taxon>
        <taxon>Micrococcales</taxon>
        <taxon>Tropherymataceae</taxon>
        <taxon>Tropheryma</taxon>
    </lineage>
</organism>
<dbReference type="SMART" id="SM00481">
    <property type="entry name" value="POLIIIAc"/>
    <property type="match status" value="1"/>
</dbReference>
<dbReference type="GO" id="GO:0008408">
    <property type="term" value="F:3'-5' exonuclease activity"/>
    <property type="evidence" value="ECO:0007669"/>
    <property type="project" value="InterPro"/>
</dbReference>
<dbReference type="GO" id="GO:0003676">
    <property type="term" value="F:nucleic acid binding"/>
    <property type="evidence" value="ECO:0007669"/>
    <property type="project" value="InterPro"/>
</dbReference>
<evidence type="ECO:0000313" key="12">
    <source>
        <dbReference type="Proteomes" id="UP000002200"/>
    </source>
</evidence>
<dbReference type="Pfam" id="PF17657">
    <property type="entry name" value="DNA_pol3_finger"/>
    <property type="match status" value="1"/>
</dbReference>
<keyword evidence="8" id="KW-0239">DNA-directed DNA polymerase</keyword>
<dbReference type="GO" id="GO:0005737">
    <property type="term" value="C:cytoplasm"/>
    <property type="evidence" value="ECO:0007669"/>
    <property type="project" value="UniProtKB-SubCell"/>
</dbReference>
<dbReference type="Pfam" id="PF02811">
    <property type="entry name" value="PHP"/>
    <property type="match status" value="1"/>
</dbReference>
<keyword evidence="6 11" id="KW-0548">Nucleotidyltransferase</keyword>
<reference evidence="11 12" key="1">
    <citation type="journal article" date="2003" name="Genome Res.">
        <title>Tropheryma whipplei twist: a human pathogenic Actinobacteria with a reduced genome.</title>
        <authorList>
            <person name="Raoult D."/>
            <person name="Ogata H."/>
            <person name="Audic S."/>
            <person name="Robert C."/>
            <person name="Suhre K."/>
            <person name="Drancourt M."/>
            <person name="Claverie J.-M."/>
        </authorList>
    </citation>
    <scope>NUCLEOTIDE SEQUENCE [LARGE SCALE GENOMIC DNA]</scope>
    <source>
        <strain evidence="11 12">Twist</strain>
    </source>
</reference>
<comment type="catalytic activity">
    <reaction evidence="9">
        <text>DNA(n) + a 2'-deoxyribonucleoside 5'-triphosphate = DNA(n+1) + diphosphate</text>
        <dbReference type="Rhea" id="RHEA:22508"/>
        <dbReference type="Rhea" id="RHEA-COMP:17339"/>
        <dbReference type="Rhea" id="RHEA-COMP:17340"/>
        <dbReference type="ChEBI" id="CHEBI:33019"/>
        <dbReference type="ChEBI" id="CHEBI:61560"/>
        <dbReference type="ChEBI" id="CHEBI:173112"/>
        <dbReference type="EC" id="2.7.7.7"/>
    </reaction>
</comment>
<keyword evidence="7" id="KW-0235">DNA replication</keyword>
<evidence type="ECO:0000256" key="4">
    <source>
        <dbReference type="ARBA" id="ARBA00019114"/>
    </source>
</evidence>
<dbReference type="Pfam" id="PF01336">
    <property type="entry name" value="tRNA_anti-codon"/>
    <property type="match status" value="1"/>
</dbReference>
<dbReference type="GO" id="GO:0003887">
    <property type="term" value="F:DNA-directed DNA polymerase activity"/>
    <property type="evidence" value="ECO:0007669"/>
    <property type="project" value="UniProtKB-KW"/>
</dbReference>
<dbReference type="eggNOG" id="COG0587">
    <property type="taxonomic scope" value="Bacteria"/>
</dbReference>
<dbReference type="Pfam" id="PF07733">
    <property type="entry name" value="DNA_pol3_alpha"/>
    <property type="match status" value="1"/>
</dbReference>
<dbReference type="CDD" id="cd12113">
    <property type="entry name" value="PHP_PolIIIA_DnaE3"/>
    <property type="match status" value="1"/>
</dbReference>
<accession>Q83G24</accession>
<evidence type="ECO:0000256" key="9">
    <source>
        <dbReference type="ARBA" id="ARBA00049244"/>
    </source>
</evidence>
<proteinExistence type="inferred from homology"/>
<gene>
    <name evidence="11" type="primary">dnaE</name>
    <name evidence="11" type="ordered locus">TWT_510</name>
</gene>
<dbReference type="GO" id="GO:0006260">
    <property type="term" value="P:DNA replication"/>
    <property type="evidence" value="ECO:0007669"/>
    <property type="project" value="UniProtKB-KW"/>
</dbReference>
<evidence type="ECO:0000256" key="1">
    <source>
        <dbReference type="ARBA" id="ARBA00004496"/>
    </source>
</evidence>
<dbReference type="NCBIfam" id="NF004226">
    <property type="entry name" value="PRK05673.1"/>
    <property type="match status" value="1"/>
</dbReference>
<dbReference type="InterPro" id="IPR016195">
    <property type="entry name" value="Pol/histidinol_Pase-like"/>
</dbReference>
<evidence type="ECO:0000256" key="6">
    <source>
        <dbReference type="ARBA" id="ARBA00022695"/>
    </source>
</evidence>
<dbReference type="EMBL" id="AE014184">
    <property type="protein sequence ID" value="AAO44607.1"/>
    <property type="molecule type" value="Genomic_DNA"/>
</dbReference>